<dbReference type="GO" id="GO:0030425">
    <property type="term" value="C:dendrite"/>
    <property type="evidence" value="ECO:0007669"/>
    <property type="project" value="TreeGrafter"/>
</dbReference>
<keyword evidence="5" id="KW-0675">Receptor</keyword>
<keyword evidence="2" id="KW-0547">Nucleotide-binding</keyword>
<evidence type="ECO:0000256" key="2">
    <source>
        <dbReference type="ARBA" id="ARBA00022741"/>
    </source>
</evidence>
<dbReference type="GO" id="GO:0005886">
    <property type="term" value="C:plasma membrane"/>
    <property type="evidence" value="ECO:0007669"/>
    <property type="project" value="TreeGrafter"/>
</dbReference>
<dbReference type="Pfam" id="PF14575">
    <property type="entry name" value="EphA2_TM"/>
    <property type="match status" value="1"/>
</dbReference>
<dbReference type="GO" id="GO:0007411">
    <property type="term" value="P:axon guidance"/>
    <property type="evidence" value="ECO:0007669"/>
    <property type="project" value="TreeGrafter"/>
</dbReference>
<dbReference type="FunFam" id="1.10.150.50:FF:000001">
    <property type="entry name" value="Ephrin type-A receptor 5"/>
    <property type="match status" value="1"/>
</dbReference>
<dbReference type="InterPro" id="IPR013761">
    <property type="entry name" value="SAM/pointed_sf"/>
</dbReference>
<dbReference type="EMBL" id="JAAKFY010000018">
    <property type="protein sequence ID" value="KAF3842977.1"/>
    <property type="molecule type" value="Genomic_DNA"/>
</dbReference>
<dbReference type="GO" id="GO:0005524">
    <property type="term" value="F:ATP binding"/>
    <property type="evidence" value="ECO:0007669"/>
    <property type="project" value="UniProtKB-KW"/>
</dbReference>
<evidence type="ECO:0000313" key="8">
    <source>
        <dbReference type="Proteomes" id="UP000518266"/>
    </source>
</evidence>
<reference evidence="7 8" key="1">
    <citation type="submission" date="2020-03" db="EMBL/GenBank/DDBJ databases">
        <title>Dissostichus mawsoni Genome sequencing and assembly.</title>
        <authorList>
            <person name="Park H."/>
        </authorList>
    </citation>
    <scope>NUCLEOTIDE SEQUENCE [LARGE SCALE GENOMIC DNA]</scope>
    <source>
        <strain evidence="7">DM0001</strain>
        <tissue evidence="7">Muscle</tissue>
    </source>
</reference>
<organism evidence="7 8">
    <name type="scientific">Dissostichus mawsoni</name>
    <name type="common">Antarctic cod</name>
    <dbReference type="NCBI Taxonomy" id="36200"/>
    <lineage>
        <taxon>Eukaryota</taxon>
        <taxon>Metazoa</taxon>
        <taxon>Chordata</taxon>
        <taxon>Craniata</taxon>
        <taxon>Vertebrata</taxon>
        <taxon>Euteleostomi</taxon>
        <taxon>Actinopterygii</taxon>
        <taxon>Neopterygii</taxon>
        <taxon>Teleostei</taxon>
        <taxon>Neoteleostei</taxon>
        <taxon>Acanthomorphata</taxon>
        <taxon>Eupercaria</taxon>
        <taxon>Perciformes</taxon>
        <taxon>Notothenioidei</taxon>
        <taxon>Nototheniidae</taxon>
        <taxon>Dissostichus</taxon>
    </lineage>
</organism>
<dbReference type="SUPFAM" id="SSF56112">
    <property type="entry name" value="Protein kinase-like (PK-like)"/>
    <property type="match status" value="1"/>
</dbReference>
<evidence type="ECO:0000256" key="1">
    <source>
        <dbReference type="ARBA" id="ARBA00004167"/>
    </source>
</evidence>
<evidence type="ECO:0000313" key="7">
    <source>
        <dbReference type="EMBL" id="KAF3842977.1"/>
    </source>
</evidence>
<dbReference type="SUPFAM" id="SSF47769">
    <property type="entry name" value="SAM/Pointed domain"/>
    <property type="match status" value="1"/>
</dbReference>
<keyword evidence="3" id="KW-0067">ATP-binding</keyword>
<dbReference type="InterPro" id="IPR027936">
    <property type="entry name" value="Eph_TM"/>
</dbReference>
<sequence length="268" mass="30956">MDRFKCMFIYKIFIKFEHCPYILLSVLTVPFPGIKTYVDPDTYEDPTQAVHEFTKEIDPSRIRIERVIGAGITHMPEHTRLHTHHNTLIHLYLYSLPSAMPVMIVVEYVENGSLDSFLRVILSIEEGYRLPAPMGCPVALHQLMLHCWQKERSHRPKCTDVVSFLDKLIRNPSSLLSLVEDIQSLPESPGEEMDYPMFISIGDWLDSIKMSQYKSNFMAAGYNTLDSVARMNVRRIGVELIGHQRRISSSVQTLRLQILHEQEKGFHV</sequence>
<dbReference type="OrthoDB" id="4062651at2759"/>
<dbReference type="SMART" id="SM00454">
    <property type="entry name" value="SAM"/>
    <property type="match status" value="1"/>
</dbReference>
<comment type="caution">
    <text evidence="7">The sequence shown here is derived from an EMBL/GenBank/DDBJ whole genome shotgun (WGS) entry which is preliminary data.</text>
</comment>
<comment type="subcellular location">
    <subcellularLocation>
        <location evidence="1">Membrane</location>
        <topology evidence="1">Single-pass membrane protein</topology>
    </subcellularLocation>
</comment>
<dbReference type="PANTHER" id="PTHR46877">
    <property type="entry name" value="EPH RECEPTOR A5"/>
    <property type="match status" value="1"/>
</dbReference>
<dbReference type="InterPro" id="IPR050449">
    <property type="entry name" value="Ephrin_rcpt_TKs"/>
</dbReference>
<evidence type="ECO:0000256" key="3">
    <source>
        <dbReference type="ARBA" id="ARBA00022840"/>
    </source>
</evidence>
<dbReference type="PANTHER" id="PTHR46877:SF10">
    <property type="entry name" value="EPHRIN TYPE-A RECEPTOR 6"/>
    <property type="match status" value="1"/>
</dbReference>
<keyword evidence="8" id="KW-1185">Reference proteome</keyword>
<keyword evidence="4" id="KW-0472">Membrane</keyword>
<proteinExistence type="predicted"/>
<name>A0A7J5Y2T0_DISMA</name>
<evidence type="ECO:0000256" key="5">
    <source>
        <dbReference type="ARBA" id="ARBA00023170"/>
    </source>
</evidence>
<gene>
    <name evidence="7" type="ORF">F7725_001826</name>
</gene>
<dbReference type="Gene3D" id="3.30.200.20">
    <property type="entry name" value="Phosphorylase Kinase, domain 1"/>
    <property type="match status" value="1"/>
</dbReference>
<protein>
    <recommendedName>
        <fullName evidence="6">SAM domain-containing protein</fullName>
    </recommendedName>
</protein>
<accession>A0A7J5Y2T0</accession>
<dbReference type="Pfam" id="PF07714">
    <property type="entry name" value="PK_Tyr_Ser-Thr"/>
    <property type="match status" value="1"/>
</dbReference>
<dbReference type="GO" id="GO:0005005">
    <property type="term" value="F:transmembrane-ephrin receptor activity"/>
    <property type="evidence" value="ECO:0007669"/>
    <property type="project" value="TreeGrafter"/>
</dbReference>
<dbReference type="Gene3D" id="1.10.150.50">
    <property type="entry name" value="Transcription Factor, Ets-1"/>
    <property type="match status" value="1"/>
</dbReference>
<evidence type="ECO:0000259" key="6">
    <source>
        <dbReference type="PROSITE" id="PS50105"/>
    </source>
</evidence>
<dbReference type="AlphaFoldDB" id="A0A7J5Y2T0"/>
<dbReference type="Pfam" id="PF00536">
    <property type="entry name" value="SAM_1"/>
    <property type="match status" value="1"/>
</dbReference>
<dbReference type="InterPro" id="IPR011009">
    <property type="entry name" value="Kinase-like_dom_sf"/>
</dbReference>
<feature type="domain" description="SAM" evidence="6">
    <location>
        <begin position="200"/>
        <end position="257"/>
    </location>
</feature>
<dbReference type="InterPro" id="IPR001660">
    <property type="entry name" value="SAM"/>
</dbReference>
<dbReference type="Proteomes" id="UP000518266">
    <property type="component" value="Unassembled WGS sequence"/>
</dbReference>
<dbReference type="InterPro" id="IPR001245">
    <property type="entry name" value="Ser-Thr/Tyr_kinase_cat_dom"/>
</dbReference>
<dbReference type="Gene3D" id="1.10.510.10">
    <property type="entry name" value="Transferase(Phosphotransferase) domain 1"/>
    <property type="match status" value="1"/>
</dbReference>
<dbReference type="PROSITE" id="PS50105">
    <property type="entry name" value="SAM_DOMAIN"/>
    <property type="match status" value="1"/>
</dbReference>
<evidence type="ECO:0000256" key="4">
    <source>
        <dbReference type="ARBA" id="ARBA00023136"/>
    </source>
</evidence>